<organism evidence="1 2">
    <name type="scientific">Georgenia soli</name>
    <dbReference type="NCBI Taxonomy" id="638953"/>
    <lineage>
        <taxon>Bacteria</taxon>
        <taxon>Bacillati</taxon>
        <taxon>Actinomycetota</taxon>
        <taxon>Actinomycetes</taxon>
        <taxon>Micrococcales</taxon>
        <taxon>Bogoriellaceae</taxon>
        <taxon>Georgenia</taxon>
    </lineage>
</organism>
<dbReference type="Proteomes" id="UP000222106">
    <property type="component" value="Unassembled WGS sequence"/>
</dbReference>
<reference evidence="1 2" key="1">
    <citation type="submission" date="2017-10" db="EMBL/GenBank/DDBJ databases">
        <title>Sequencing the genomes of 1000 actinobacteria strains.</title>
        <authorList>
            <person name="Klenk H.-P."/>
        </authorList>
    </citation>
    <scope>NUCLEOTIDE SEQUENCE [LARGE SCALE GENOMIC DNA]</scope>
    <source>
        <strain evidence="1 2">DSM 21838</strain>
    </source>
</reference>
<comment type="caution">
    <text evidence="1">The sequence shown here is derived from an EMBL/GenBank/DDBJ whole genome shotgun (WGS) entry which is preliminary data.</text>
</comment>
<evidence type="ECO:0000313" key="1">
    <source>
        <dbReference type="EMBL" id="PFG39009.1"/>
    </source>
</evidence>
<protein>
    <submittedName>
        <fullName evidence="1">Uncharacterized protein DUF4012</fullName>
    </submittedName>
</protein>
<evidence type="ECO:0000313" key="2">
    <source>
        <dbReference type="Proteomes" id="UP000222106"/>
    </source>
</evidence>
<sequence length="571" mass="59693">MGLAAVLLVLVATWDARTAYVELSAAANDVQTLQDQVAGGEREAAVSTAAGMRESADAAREALHGPHWDLAGLLPVVGDDVRTLQVVSVVVDDLATDAVGQLVDAVDVLDPGRLSPVDGRIDLEPFQQAAPKVISADEAVRSAQITLKDVETADLLEQIRGPVDRLTEQVDQVAEMTATAARAVKLIPAMMGADGRREYVLLVQNNSEPRATGGLPGSYVLLTVEDGTIDLAEQRSASSMGGFTEPVSDLSRAERGLYGTQLGRYPGNVTSTPDFPRTAELAREVWRLETGTEVDGVLSVDPVALGILLGATGPVTLPTGHELTSDNAAQLLLNQVYIDVADPQDQDAFFAAAAEQIFKAFLSGPVDPPALMGALDTAAGQGRLMLWSAVPEEQALIAGTTLSGELRGSVGDSPLVGIYVHDRSGAKIAYYEHVDAQVTSTDLRPDGSQSLAVTVTVTSRVPDGIASLPSLLTGGGKVVPVGNIRTDLHVYAPTGGRIVSATSDDSDASYLTRVHDGLMVGTHRLMLEPGQMTTLEFEIETGPNQTGPPIARITPGPSVGQFSASASAYPG</sequence>
<dbReference type="InterPro" id="IPR025101">
    <property type="entry name" value="DUF4012"/>
</dbReference>
<accession>A0A2A9ELB4</accession>
<dbReference type="EMBL" id="PDJI01000004">
    <property type="protein sequence ID" value="PFG39009.1"/>
    <property type="molecule type" value="Genomic_DNA"/>
</dbReference>
<gene>
    <name evidence="1" type="ORF">ATJ97_1504</name>
</gene>
<proteinExistence type="predicted"/>
<name>A0A2A9ELB4_9MICO</name>
<dbReference type="AlphaFoldDB" id="A0A2A9ELB4"/>
<dbReference type="Pfam" id="PF13196">
    <property type="entry name" value="DUF4012"/>
    <property type="match status" value="1"/>
</dbReference>
<keyword evidence="2" id="KW-1185">Reference proteome</keyword>